<sequence length="94" mass="10899">MSVKHNELRILYLLNSRDELYANSLLTTIETELRCYRSSFEVIVGERCAAKEQWRFQCDDGRRTAIKTALNTKIEDGSHLPEEDGKFGKYILLS</sequence>
<proteinExistence type="predicted"/>
<evidence type="ECO:0000313" key="1">
    <source>
        <dbReference type="EMBL" id="KRX85884.1"/>
    </source>
</evidence>
<evidence type="ECO:0000313" key="2">
    <source>
        <dbReference type="Proteomes" id="UP000054815"/>
    </source>
</evidence>
<accession>A0A0V0XD21</accession>
<name>A0A0V0XD21_TRIPS</name>
<protein>
    <submittedName>
        <fullName evidence="1">Uncharacterized protein</fullName>
    </submittedName>
</protein>
<dbReference type="EMBL" id="JYDU01000609">
    <property type="protein sequence ID" value="KRX85884.1"/>
    <property type="molecule type" value="Genomic_DNA"/>
</dbReference>
<reference evidence="1 2" key="1">
    <citation type="submission" date="2015-01" db="EMBL/GenBank/DDBJ databases">
        <title>Evolution of Trichinella species and genotypes.</title>
        <authorList>
            <person name="Korhonen P.K."/>
            <person name="Edoardo P."/>
            <person name="Giuseppe L.R."/>
            <person name="Gasser R.B."/>
        </authorList>
    </citation>
    <scope>NUCLEOTIDE SEQUENCE [LARGE SCALE GENOMIC DNA]</scope>
    <source>
        <strain evidence="1">ISS141</strain>
    </source>
</reference>
<comment type="caution">
    <text evidence="1">The sequence shown here is derived from an EMBL/GenBank/DDBJ whole genome shotgun (WGS) entry which is preliminary data.</text>
</comment>
<dbReference type="AlphaFoldDB" id="A0A0V0XD21"/>
<dbReference type="Proteomes" id="UP000054815">
    <property type="component" value="Unassembled WGS sequence"/>
</dbReference>
<organism evidence="1 2">
    <name type="scientific">Trichinella pseudospiralis</name>
    <name type="common">Parasitic roundworm</name>
    <dbReference type="NCBI Taxonomy" id="6337"/>
    <lineage>
        <taxon>Eukaryota</taxon>
        <taxon>Metazoa</taxon>
        <taxon>Ecdysozoa</taxon>
        <taxon>Nematoda</taxon>
        <taxon>Enoplea</taxon>
        <taxon>Dorylaimia</taxon>
        <taxon>Trichinellida</taxon>
        <taxon>Trichinellidae</taxon>
        <taxon>Trichinella</taxon>
    </lineage>
</organism>
<gene>
    <name evidence="1" type="ORF">T4E_10417</name>
</gene>